<dbReference type="CDD" id="cd16361">
    <property type="entry name" value="VOC_ShValD_like"/>
    <property type="match status" value="1"/>
</dbReference>
<name>A0A370G5U7_9BACI</name>
<comment type="caution">
    <text evidence="3">The sequence shown here is derived from an EMBL/GenBank/DDBJ whole genome shotgun (WGS) entry which is preliminary data.</text>
</comment>
<dbReference type="NCBIfam" id="TIGR03645">
    <property type="entry name" value="glyox_marine"/>
    <property type="match status" value="1"/>
</dbReference>
<dbReference type="InterPro" id="IPR029068">
    <property type="entry name" value="Glyas_Bleomycin-R_OHBP_Dase"/>
</dbReference>
<dbReference type="GO" id="GO:0046491">
    <property type="term" value="P:L-methylmalonyl-CoA metabolic process"/>
    <property type="evidence" value="ECO:0007669"/>
    <property type="project" value="TreeGrafter"/>
</dbReference>
<dbReference type="SUPFAM" id="SSF54593">
    <property type="entry name" value="Glyoxalase/Bleomycin resistance protein/Dihydroxybiphenyl dioxygenase"/>
    <property type="match status" value="1"/>
</dbReference>
<dbReference type="EMBL" id="QQAY01000015">
    <property type="protein sequence ID" value="RDI39187.1"/>
    <property type="molecule type" value="Genomic_DNA"/>
</dbReference>
<accession>A0A370G5U7</accession>
<evidence type="ECO:0000259" key="2">
    <source>
        <dbReference type="PROSITE" id="PS51819"/>
    </source>
</evidence>
<dbReference type="InterPro" id="IPR019883">
    <property type="entry name" value="Lactoylglutathione_lyase"/>
</dbReference>
<dbReference type="OrthoDB" id="2613830at2"/>
<dbReference type="Pfam" id="PF00903">
    <property type="entry name" value="Glyoxalase"/>
    <property type="match status" value="1"/>
</dbReference>
<keyword evidence="3" id="KW-0456">Lyase</keyword>
<dbReference type="Proteomes" id="UP000255326">
    <property type="component" value="Unassembled WGS sequence"/>
</dbReference>
<dbReference type="InterPro" id="IPR051785">
    <property type="entry name" value="MMCE/EMCE_epimerase"/>
</dbReference>
<evidence type="ECO:0000256" key="1">
    <source>
        <dbReference type="ARBA" id="ARBA00022723"/>
    </source>
</evidence>
<keyword evidence="1" id="KW-0479">Metal-binding</keyword>
<protein>
    <submittedName>
        <fullName evidence="3">Lactoylglutathione lyase family protein</fullName>
    </submittedName>
</protein>
<organism evidence="3 4">
    <name type="scientific">Falsibacillus pallidus</name>
    <dbReference type="NCBI Taxonomy" id="493781"/>
    <lineage>
        <taxon>Bacteria</taxon>
        <taxon>Bacillati</taxon>
        <taxon>Bacillota</taxon>
        <taxon>Bacilli</taxon>
        <taxon>Bacillales</taxon>
        <taxon>Bacillaceae</taxon>
        <taxon>Falsibacillus</taxon>
    </lineage>
</organism>
<proteinExistence type="predicted"/>
<evidence type="ECO:0000313" key="4">
    <source>
        <dbReference type="Proteomes" id="UP000255326"/>
    </source>
</evidence>
<dbReference type="InterPro" id="IPR037523">
    <property type="entry name" value="VOC_core"/>
</dbReference>
<dbReference type="RefSeq" id="WP_114746792.1">
    <property type="nucleotide sequence ID" value="NZ_CP158866.1"/>
</dbReference>
<gene>
    <name evidence="3" type="ORF">DFR59_11594</name>
</gene>
<dbReference type="GO" id="GO:0046872">
    <property type="term" value="F:metal ion binding"/>
    <property type="evidence" value="ECO:0007669"/>
    <property type="project" value="UniProtKB-KW"/>
</dbReference>
<dbReference type="PANTHER" id="PTHR43048">
    <property type="entry name" value="METHYLMALONYL-COA EPIMERASE"/>
    <property type="match status" value="1"/>
</dbReference>
<feature type="domain" description="VOC" evidence="2">
    <location>
        <begin position="8"/>
        <end position="154"/>
    </location>
</feature>
<dbReference type="Gene3D" id="3.10.180.10">
    <property type="entry name" value="2,3-Dihydroxybiphenyl 1,2-Dioxygenase, domain 1"/>
    <property type="match status" value="1"/>
</dbReference>
<dbReference type="PANTHER" id="PTHR43048:SF6">
    <property type="entry name" value="BLR8189 PROTEIN"/>
    <property type="match status" value="1"/>
</dbReference>
<dbReference type="GO" id="GO:0004493">
    <property type="term" value="F:methylmalonyl-CoA epimerase activity"/>
    <property type="evidence" value="ECO:0007669"/>
    <property type="project" value="TreeGrafter"/>
</dbReference>
<dbReference type="InterPro" id="IPR004360">
    <property type="entry name" value="Glyas_Fos-R_dOase_dom"/>
</dbReference>
<reference evidence="3 4" key="1">
    <citation type="submission" date="2018-07" db="EMBL/GenBank/DDBJ databases">
        <title>Genomic Encyclopedia of Type Strains, Phase IV (KMG-IV): sequencing the most valuable type-strain genomes for metagenomic binning, comparative biology and taxonomic classification.</title>
        <authorList>
            <person name="Goeker M."/>
        </authorList>
    </citation>
    <scope>NUCLEOTIDE SEQUENCE [LARGE SCALE GENOMIC DNA]</scope>
    <source>
        <strain evidence="3 4">DSM 25281</strain>
    </source>
</reference>
<dbReference type="AlphaFoldDB" id="A0A370G5U7"/>
<dbReference type="PROSITE" id="PS51819">
    <property type="entry name" value="VOC"/>
    <property type="match status" value="1"/>
</dbReference>
<dbReference type="GO" id="GO:0016829">
    <property type="term" value="F:lyase activity"/>
    <property type="evidence" value="ECO:0007669"/>
    <property type="project" value="UniProtKB-KW"/>
</dbReference>
<keyword evidence="4" id="KW-1185">Reference proteome</keyword>
<sequence length="165" mass="19262">MNKPYPRSFSHIGLSVPNLEEAVKFYTEVLGWYVIMEPSEIVEDDSPIGQMCKDVFGEGWGKFKIAHLATSDKIGIEMFEFETNENPENNFEYWKTGIFHFCVQDPDIEGLVEKIVEHGGKQRMPIREYYPNEKPYKMVYCEDPFGNLIEIYTHSYELTYSQGAY</sequence>
<evidence type="ECO:0000313" key="3">
    <source>
        <dbReference type="EMBL" id="RDI39187.1"/>
    </source>
</evidence>